<dbReference type="InterPro" id="IPR010870">
    <property type="entry name" value="Porin_O/P"/>
</dbReference>
<dbReference type="SUPFAM" id="SSF56935">
    <property type="entry name" value="Porins"/>
    <property type="match status" value="1"/>
</dbReference>
<reference evidence="3 4" key="1">
    <citation type="submission" date="2019-07" db="EMBL/GenBank/DDBJ databases">
        <title>Description of 53C-WASEF.</title>
        <authorList>
            <person name="Pitt A."/>
            <person name="Hahn M.W."/>
        </authorList>
    </citation>
    <scope>NUCLEOTIDE SEQUENCE [LARGE SCALE GENOMIC DNA]</scope>
    <source>
        <strain evidence="3 4">53C-WASEF</strain>
    </source>
</reference>
<dbReference type="InterPro" id="IPR023614">
    <property type="entry name" value="Porin_dom_sf"/>
</dbReference>
<dbReference type="RefSeq" id="WP_144228945.1">
    <property type="nucleotide sequence ID" value="NZ_CBCRVV010000002.1"/>
</dbReference>
<keyword evidence="4" id="KW-1185">Reference proteome</keyword>
<feature type="chain" id="PRO_5021747006" description="Porin" evidence="2">
    <location>
        <begin position="24"/>
        <end position="382"/>
    </location>
</feature>
<proteinExistence type="predicted"/>
<dbReference type="Gene3D" id="2.40.160.10">
    <property type="entry name" value="Porin"/>
    <property type="match status" value="1"/>
</dbReference>
<evidence type="ECO:0000313" key="4">
    <source>
        <dbReference type="Proteomes" id="UP000315648"/>
    </source>
</evidence>
<evidence type="ECO:0000313" key="3">
    <source>
        <dbReference type="EMBL" id="TSJ78604.1"/>
    </source>
</evidence>
<keyword evidence="1" id="KW-0175">Coiled coil</keyword>
<dbReference type="Pfam" id="PF07396">
    <property type="entry name" value="Porin_O_P"/>
    <property type="match status" value="1"/>
</dbReference>
<dbReference type="Proteomes" id="UP000315648">
    <property type="component" value="Unassembled WGS sequence"/>
</dbReference>
<evidence type="ECO:0000256" key="2">
    <source>
        <dbReference type="SAM" id="SignalP"/>
    </source>
</evidence>
<feature type="signal peptide" evidence="2">
    <location>
        <begin position="1"/>
        <end position="23"/>
    </location>
</feature>
<organism evidence="3 4">
    <name type="scientific">Rariglobus hedericola</name>
    <dbReference type="NCBI Taxonomy" id="2597822"/>
    <lineage>
        <taxon>Bacteria</taxon>
        <taxon>Pseudomonadati</taxon>
        <taxon>Verrucomicrobiota</taxon>
        <taxon>Opitutia</taxon>
        <taxon>Opitutales</taxon>
        <taxon>Opitutaceae</taxon>
        <taxon>Rariglobus</taxon>
    </lineage>
</organism>
<protein>
    <recommendedName>
        <fullName evidence="5">Porin</fullName>
    </recommendedName>
</protein>
<accession>A0A556QPN3</accession>
<dbReference type="AlphaFoldDB" id="A0A556QPN3"/>
<keyword evidence="2" id="KW-0732">Signal</keyword>
<name>A0A556QPN3_9BACT</name>
<dbReference type="EMBL" id="VMBG01000001">
    <property type="protein sequence ID" value="TSJ78604.1"/>
    <property type="molecule type" value="Genomic_DNA"/>
</dbReference>
<dbReference type="OrthoDB" id="9807854at2"/>
<gene>
    <name evidence="3" type="ORF">FPL22_04690</name>
</gene>
<evidence type="ECO:0008006" key="5">
    <source>
        <dbReference type="Google" id="ProtNLM"/>
    </source>
</evidence>
<sequence length="382" mass="41398">MITKKLRRLLLVALAPIPALLPAATVEERLQELENKVSSLSTENTALRQQLGVDSAKGSPVFITAFGKEKSLAVGGYLQFQGEFGDSPDSRFPAEDRLLIRRARLGIKGSFVENVDFVMQAEFGSGTLSPSAGYRAQLSDVYVVWNKFEQANVTLGQFKTPYGYEQLAADTKLPLIERSLPSDKLTLSRQIGAMVSGDFLDKRLHYATGLFNGTGVNTNTNDNDSFTYAGRVNGVLVNKSKFKLTAGTNVFQTHDTATAPGFTGSRSGLGFDLQAASGPLTLAAEWLQTSSDPDVGAKSKSDGWSALAGYQIIPKKLQAVVRYETFDPKDTVAGDSSDLWTLGFNYFLKGDELKLSLNYLLGDPAGPLSDQGRLLARVQVIF</sequence>
<feature type="coiled-coil region" evidence="1">
    <location>
        <begin position="23"/>
        <end position="50"/>
    </location>
</feature>
<comment type="caution">
    <text evidence="3">The sequence shown here is derived from an EMBL/GenBank/DDBJ whole genome shotgun (WGS) entry which is preliminary data.</text>
</comment>
<evidence type="ECO:0000256" key="1">
    <source>
        <dbReference type="SAM" id="Coils"/>
    </source>
</evidence>